<feature type="region of interest" description="Disordered" evidence="11">
    <location>
        <begin position="153"/>
        <end position="178"/>
    </location>
</feature>
<sequence>MLSCAGLVSTAGRCVNRGFLRFERVISRRLDRATQALGPVFVATAIVLIGLSAFAYFEAVYPERFLRDDVPWWSTALGTAWSCYVVLMFSFHYYLAIATPPGNPVGPSAVATYKQLPVVGQLFLSLVAPKNDGGHSRISTADADLSTYEAKGRLASESHDSPPAASSRNRRPGDSARSERYARTCKKCPPLPTGSRSPKPERTHHCSVCQTCVLKFDHHCPWIKGCVGLHNERSFVLFLVYFSIACLFAAWWGFDPAWKALTAKYSDDPWNYRTPRLIMLLVEVLASIMGLAVTVMTLSQLLLVVRAQTNVEASDNSWYRKVAESRGRKYLNPYDLGWRDNLGEFFNVGGARDGKYHWAALLLPVALPAASDGWTWRKRPHWQRYTIDPEDELTDEEQASEGEDFDD</sequence>
<evidence type="ECO:0000313" key="13">
    <source>
        <dbReference type="EMBL" id="KAG0667554.1"/>
    </source>
</evidence>
<name>A0A9P7BAN5_RHOMI</name>
<keyword evidence="2 10" id="KW-0808">Transferase</keyword>
<keyword evidence="4 10" id="KW-1133">Transmembrane helix</keyword>
<dbReference type="PANTHER" id="PTHR12246">
    <property type="entry name" value="PALMITOYLTRANSFERASE ZDHHC16"/>
    <property type="match status" value="1"/>
</dbReference>
<keyword evidence="5 10" id="KW-0472">Membrane</keyword>
<feature type="compositionally biased region" description="Acidic residues" evidence="11">
    <location>
        <begin position="388"/>
        <end position="407"/>
    </location>
</feature>
<evidence type="ECO:0000256" key="6">
    <source>
        <dbReference type="ARBA" id="ARBA00023139"/>
    </source>
</evidence>
<dbReference type="GO" id="GO:0019706">
    <property type="term" value="F:protein-cysteine S-palmitoyltransferase activity"/>
    <property type="evidence" value="ECO:0007669"/>
    <property type="project" value="UniProtKB-EC"/>
</dbReference>
<dbReference type="Proteomes" id="UP000777482">
    <property type="component" value="Unassembled WGS sequence"/>
</dbReference>
<dbReference type="InterPro" id="IPR001594">
    <property type="entry name" value="Palmitoyltrfase_DHHC"/>
</dbReference>
<comment type="catalytic activity">
    <reaction evidence="9 10">
        <text>L-cysteinyl-[protein] + hexadecanoyl-CoA = S-hexadecanoyl-L-cysteinyl-[protein] + CoA</text>
        <dbReference type="Rhea" id="RHEA:36683"/>
        <dbReference type="Rhea" id="RHEA-COMP:10131"/>
        <dbReference type="Rhea" id="RHEA-COMP:11032"/>
        <dbReference type="ChEBI" id="CHEBI:29950"/>
        <dbReference type="ChEBI" id="CHEBI:57287"/>
        <dbReference type="ChEBI" id="CHEBI:57379"/>
        <dbReference type="ChEBI" id="CHEBI:74151"/>
        <dbReference type="EC" id="2.3.1.225"/>
    </reaction>
</comment>
<protein>
    <recommendedName>
        <fullName evidence="10">Palmitoyltransferase</fullName>
        <ecNumber evidence="10">2.3.1.225</ecNumber>
    </recommendedName>
</protein>
<dbReference type="AlphaFoldDB" id="A0A9P7BAN5"/>
<evidence type="ECO:0000256" key="8">
    <source>
        <dbReference type="ARBA" id="ARBA00023315"/>
    </source>
</evidence>
<accession>A0A9P7BAN5</accession>
<feature type="transmembrane region" description="Helical" evidence="10">
    <location>
        <begin position="234"/>
        <end position="254"/>
    </location>
</feature>
<dbReference type="OrthoDB" id="9909019at2759"/>
<keyword evidence="3 10" id="KW-0812">Transmembrane</keyword>
<dbReference type="PROSITE" id="PS50216">
    <property type="entry name" value="DHHC"/>
    <property type="match status" value="1"/>
</dbReference>
<evidence type="ECO:0000256" key="1">
    <source>
        <dbReference type="ARBA" id="ARBA00004141"/>
    </source>
</evidence>
<dbReference type="GO" id="GO:0016020">
    <property type="term" value="C:membrane"/>
    <property type="evidence" value="ECO:0007669"/>
    <property type="project" value="UniProtKB-SubCell"/>
</dbReference>
<keyword evidence="8 10" id="KW-0012">Acyltransferase</keyword>
<evidence type="ECO:0000256" key="11">
    <source>
        <dbReference type="SAM" id="MobiDB-lite"/>
    </source>
</evidence>
<evidence type="ECO:0000256" key="3">
    <source>
        <dbReference type="ARBA" id="ARBA00022692"/>
    </source>
</evidence>
<dbReference type="EC" id="2.3.1.225" evidence="10"/>
<comment type="domain">
    <text evidence="10">The DHHC domain is required for palmitoyltransferase activity.</text>
</comment>
<feature type="transmembrane region" description="Helical" evidence="10">
    <location>
        <begin position="274"/>
        <end position="298"/>
    </location>
</feature>
<keyword evidence="7" id="KW-0449">Lipoprotein</keyword>
<evidence type="ECO:0000256" key="4">
    <source>
        <dbReference type="ARBA" id="ARBA00022989"/>
    </source>
</evidence>
<keyword evidence="6" id="KW-0564">Palmitate</keyword>
<evidence type="ECO:0000256" key="10">
    <source>
        <dbReference type="RuleBase" id="RU079119"/>
    </source>
</evidence>
<evidence type="ECO:0000256" key="5">
    <source>
        <dbReference type="ARBA" id="ARBA00023136"/>
    </source>
</evidence>
<comment type="similarity">
    <text evidence="10">Belongs to the DHHC palmitoyltransferase family.</text>
</comment>
<feature type="transmembrane region" description="Helical" evidence="10">
    <location>
        <begin position="36"/>
        <end position="57"/>
    </location>
</feature>
<comment type="caution">
    <text evidence="13">The sequence shown here is derived from an EMBL/GenBank/DDBJ whole genome shotgun (WGS) entry which is preliminary data.</text>
</comment>
<proteinExistence type="inferred from homology"/>
<keyword evidence="14" id="KW-1185">Reference proteome</keyword>
<feature type="region of interest" description="Disordered" evidence="11">
    <location>
        <begin position="387"/>
        <end position="407"/>
    </location>
</feature>
<reference evidence="13 14" key="1">
    <citation type="submission" date="2020-11" db="EMBL/GenBank/DDBJ databases">
        <title>Kefir isolates.</title>
        <authorList>
            <person name="Marcisauskas S."/>
            <person name="Kim Y."/>
            <person name="Blasche S."/>
        </authorList>
    </citation>
    <scope>NUCLEOTIDE SEQUENCE [LARGE SCALE GENOMIC DNA]</scope>
    <source>
        <strain evidence="13 14">KR</strain>
    </source>
</reference>
<evidence type="ECO:0000256" key="2">
    <source>
        <dbReference type="ARBA" id="ARBA00022679"/>
    </source>
</evidence>
<dbReference type="InterPro" id="IPR039859">
    <property type="entry name" value="PFA4/ZDH16/20/ERF2-like"/>
</dbReference>
<dbReference type="Pfam" id="PF01529">
    <property type="entry name" value="DHHC"/>
    <property type="match status" value="1"/>
</dbReference>
<evidence type="ECO:0000256" key="7">
    <source>
        <dbReference type="ARBA" id="ARBA00023288"/>
    </source>
</evidence>
<dbReference type="EMBL" id="PUHQ01000001">
    <property type="protein sequence ID" value="KAG0667554.1"/>
    <property type="molecule type" value="Genomic_DNA"/>
</dbReference>
<comment type="subcellular location">
    <subcellularLocation>
        <location evidence="1">Membrane</location>
        <topology evidence="1">Multi-pass membrane protein</topology>
    </subcellularLocation>
</comment>
<evidence type="ECO:0000256" key="9">
    <source>
        <dbReference type="ARBA" id="ARBA00048048"/>
    </source>
</evidence>
<organism evidence="13 14">
    <name type="scientific">Rhodotorula mucilaginosa</name>
    <name type="common">Yeast</name>
    <name type="synonym">Rhodotorula rubra</name>
    <dbReference type="NCBI Taxonomy" id="5537"/>
    <lineage>
        <taxon>Eukaryota</taxon>
        <taxon>Fungi</taxon>
        <taxon>Dikarya</taxon>
        <taxon>Basidiomycota</taxon>
        <taxon>Pucciniomycotina</taxon>
        <taxon>Microbotryomycetes</taxon>
        <taxon>Sporidiobolales</taxon>
        <taxon>Sporidiobolaceae</taxon>
        <taxon>Rhodotorula</taxon>
    </lineage>
</organism>
<evidence type="ECO:0000259" key="12">
    <source>
        <dbReference type="Pfam" id="PF01529"/>
    </source>
</evidence>
<evidence type="ECO:0000313" key="14">
    <source>
        <dbReference type="Proteomes" id="UP000777482"/>
    </source>
</evidence>
<feature type="domain" description="Palmitoyltransferase DHHC" evidence="12">
    <location>
        <begin position="196"/>
        <end position="314"/>
    </location>
</feature>
<gene>
    <name evidence="13" type="ORF">C6P46_000090</name>
</gene>
<feature type="transmembrane region" description="Helical" evidence="10">
    <location>
        <begin position="72"/>
        <end position="95"/>
    </location>
</feature>